<keyword evidence="4" id="KW-1185">Reference proteome</keyword>
<feature type="signal peptide" evidence="2">
    <location>
        <begin position="1"/>
        <end position="18"/>
    </location>
</feature>
<reference evidence="3 4" key="1">
    <citation type="journal article" date="2018" name="Nat. Ecol. Evol.">
        <title>Pezizomycetes genomes reveal the molecular basis of ectomycorrhizal truffle lifestyle.</title>
        <authorList>
            <person name="Murat C."/>
            <person name="Payen T."/>
            <person name="Noel B."/>
            <person name="Kuo A."/>
            <person name="Morin E."/>
            <person name="Chen J."/>
            <person name="Kohler A."/>
            <person name="Krizsan K."/>
            <person name="Balestrini R."/>
            <person name="Da Silva C."/>
            <person name="Montanini B."/>
            <person name="Hainaut M."/>
            <person name="Levati E."/>
            <person name="Barry K.W."/>
            <person name="Belfiori B."/>
            <person name="Cichocki N."/>
            <person name="Clum A."/>
            <person name="Dockter R.B."/>
            <person name="Fauchery L."/>
            <person name="Guy J."/>
            <person name="Iotti M."/>
            <person name="Le Tacon F."/>
            <person name="Lindquist E.A."/>
            <person name="Lipzen A."/>
            <person name="Malagnac F."/>
            <person name="Mello A."/>
            <person name="Molinier V."/>
            <person name="Miyauchi S."/>
            <person name="Poulain J."/>
            <person name="Riccioni C."/>
            <person name="Rubini A."/>
            <person name="Sitrit Y."/>
            <person name="Splivallo R."/>
            <person name="Traeger S."/>
            <person name="Wang M."/>
            <person name="Zifcakova L."/>
            <person name="Wipf D."/>
            <person name="Zambonelli A."/>
            <person name="Paolocci F."/>
            <person name="Nowrousian M."/>
            <person name="Ottonello S."/>
            <person name="Baldrian P."/>
            <person name="Spatafora J.W."/>
            <person name="Henrissat B."/>
            <person name="Nagy L.G."/>
            <person name="Aury J.M."/>
            <person name="Wincker P."/>
            <person name="Grigoriev I.V."/>
            <person name="Bonfante P."/>
            <person name="Martin F.M."/>
        </authorList>
    </citation>
    <scope>NUCLEOTIDE SEQUENCE [LARGE SCALE GENOMIC DNA]</scope>
    <source>
        <strain evidence="3 4">120613-1</strain>
    </source>
</reference>
<organism evidence="3 4">
    <name type="scientific">Choiromyces venosus 120613-1</name>
    <dbReference type="NCBI Taxonomy" id="1336337"/>
    <lineage>
        <taxon>Eukaryota</taxon>
        <taxon>Fungi</taxon>
        <taxon>Dikarya</taxon>
        <taxon>Ascomycota</taxon>
        <taxon>Pezizomycotina</taxon>
        <taxon>Pezizomycetes</taxon>
        <taxon>Pezizales</taxon>
        <taxon>Tuberaceae</taxon>
        <taxon>Choiromyces</taxon>
    </lineage>
</organism>
<keyword evidence="1" id="KW-1133">Transmembrane helix</keyword>
<accession>A0A3N4IYW2</accession>
<protein>
    <submittedName>
        <fullName evidence="3">Uncharacterized protein</fullName>
    </submittedName>
</protein>
<name>A0A3N4IYW2_9PEZI</name>
<evidence type="ECO:0000313" key="4">
    <source>
        <dbReference type="Proteomes" id="UP000276215"/>
    </source>
</evidence>
<evidence type="ECO:0000313" key="3">
    <source>
        <dbReference type="EMBL" id="RPA89968.1"/>
    </source>
</evidence>
<feature type="transmembrane region" description="Helical" evidence="1">
    <location>
        <begin position="95"/>
        <end position="119"/>
    </location>
</feature>
<feature type="chain" id="PRO_5018045138" evidence="2">
    <location>
        <begin position="19"/>
        <end position="243"/>
    </location>
</feature>
<feature type="transmembrane region" description="Helical" evidence="1">
    <location>
        <begin position="212"/>
        <end position="237"/>
    </location>
</feature>
<keyword evidence="1" id="KW-0472">Membrane</keyword>
<evidence type="ECO:0000256" key="1">
    <source>
        <dbReference type="SAM" id="Phobius"/>
    </source>
</evidence>
<keyword evidence="2" id="KW-0732">Signal</keyword>
<evidence type="ECO:0000256" key="2">
    <source>
        <dbReference type="SAM" id="SignalP"/>
    </source>
</evidence>
<dbReference type="AlphaFoldDB" id="A0A3N4IYW2"/>
<gene>
    <name evidence="3" type="ORF">L873DRAFT_1795770</name>
</gene>
<dbReference type="EMBL" id="ML120548">
    <property type="protein sequence ID" value="RPA89968.1"/>
    <property type="molecule type" value="Genomic_DNA"/>
</dbReference>
<keyword evidence="1" id="KW-0812">Transmembrane</keyword>
<sequence length="243" mass="25666">MVLSTSTFILSFAILATARTVAVERYDVPGRNACRDFGETTDIIGAIIGSKLYLFQDLSTPGFNYNMVIGQVDLAISFSVDDYSATWWRGSETPIGAIVSGAVGGVAAIALAVTGILLWTRRKARQAAPSPEDAGARVELSGDGRAIAEVESREVQRPDEKGGGAVSGGVYDSMPQPPRAELAGQIPYYEMPGSVHVQAPDMFNGESTDHASLMLCLITLRLSFLTGALASAVGVTYSRLTAV</sequence>
<proteinExistence type="predicted"/>
<dbReference type="Proteomes" id="UP000276215">
    <property type="component" value="Unassembled WGS sequence"/>
</dbReference>